<proteinExistence type="predicted"/>
<sequence length="406" mass="43543">MASNEDVALAGERQAAARRLLADPIVTARTHPDDFAVVRSHSEWLIQQFDRVLGYELTVADEHARLTKTGLVRSVTRPLRRTGGASATPRVYSYLALCLAALVDSGPTLAVSRLASDVRDAASEAGLGLDPTSRMSERRAFVAALRHLTDLGAVSAHGDSPEVAATEDFGGAALWVHTDVVRHVVAHPPHASSDPHEFLESMETDDPHGDAAAEVALRRLIAETAVVYRHDLSERQRDRLGRHQWRAVAELGELLGCDAEIRAEGVALVMPDDVENERLTTFPSSDPVGQAALLLLERLIAGLPAEDVPAAAVPVPAEVVESEITALLDPASPFQLRWARTAFSHAPEPDDFAVRILELLRDAGLVRRSDTAESRFEGWSVLAASARYCGRPYHSGGASAEGGGGA</sequence>
<keyword evidence="2" id="KW-1185">Reference proteome</keyword>
<dbReference type="Proteomes" id="UP000269198">
    <property type="component" value="Unassembled WGS sequence"/>
</dbReference>
<dbReference type="EMBL" id="RJMB01000014">
    <property type="protein sequence ID" value="RNL83776.1"/>
    <property type="molecule type" value="Genomic_DNA"/>
</dbReference>
<comment type="caution">
    <text evidence="1">The sequence shown here is derived from an EMBL/GenBank/DDBJ whole genome shotgun (WGS) entry which is preliminary data.</text>
</comment>
<accession>A0A3N0E7F3</accession>
<dbReference type="Pfam" id="PF09661">
    <property type="entry name" value="DUF2398"/>
    <property type="match status" value="1"/>
</dbReference>
<dbReference type="AlphaFoldDB" id="A0A3N0E7F3"/>
<dbReference type="RefSeq" id="WP_123201892.1">
    <property type="nucleotide sequence ID" value="NZ_RJMB01000014.1"/>
</dbReference>
<gene>
    <name evidence="1" type="ORF">EFW17_14310</name>
</gene>
<evidence type="ECO:0000313" key="1">
    <source>
        <dbReference type="EMBL" id="RNL83776.1"/>
    </source>
</evidence>
<organism evidence="1 2">
    <name type="scientific">Halostreptopolyspora alba</name>
    <dbReference type="NCBI Taxonomy" id="2487137"/>
    <lineage>
        <taxon>Bacteria</taxon>
        <taxon>Bacillati</taxon>
        <taxon>Actinomycetota</taxon>
        <taxon>Actinomycetes</taxon>
        <taxon>Streptosporangiales</taxon>
        <taxon>Nocardiopsidaceae</taxon>
        <taxon>Halostreptopolyspora</taxon>
    </lineage>
</organism>
<reference evidence="1 2" key="1">
    <citation type="submission" date="2018-11" db="EMBL/GenBank/DDBJ databases">
        <title>The genome draft of YIM 96095.</title>
        <authorList>
            <person name="Tang S.-K."/>
            <person name="Chunyu W.-X."/>
            <person name="Feng Y.-Z."/>
        </authorList>
    </citation>
    <scope>NUCLEOTIDE SEQUENCE [LARGE SCALE GENOMIC DNA]</scope>
    <source>
        <strain evidence="1 2">YIM 96095</strain>
    </source>
</reference>
<protein>
    <submittedName>
        <fullName evidence="1">DUF2398 family protein</fullName>
    </submittedName>
</protein>
<dbReference type="InterPro" id="IPR013494">
    <property type="entry name" value="CHP02678"/>
</dbReference>
<name>A0A3N0E7F3_9ACTN</name>
<dbReference type="OrthoDB" id="188354at2"/>
<evidence type="ECO:0000313" key="2">
    <source>
        <dbReference type="Proteomes" id="UP000269198"/>
    </source>
</evidence>